<dbReference type="SUPFAM" id="SSF47954">
    <property type="entry name" value="Cyclin-like"/>
    <property type="match status" value="1"/>
</dbReference>
<keyword evidence="2" id="KW-0131">Cell cycle</keyword>
<dbReference type="EnsemblPlants" id="Zm00001eb150450_T002">
    <property type="protein sequence ID" value="Zm00001eb150450_P002"/>
    <property type="gene ID" value="Zm00001eb150450"/>
</dbReference>
<dbReference type="InterPro" id="IPR006671">
    <property type="entry name" value="Cyclin_N"/>
</dbReference>
<dbReference type="AlphaFoldDB" id="A0A804NC22"/>
<keyword evidence="7" id="KW-1185">Reference proteome</keyword>
<keyword evidence="1" id="KW-0132">Cell division</keyword>
<evidence type="ECO:0000256" key="4">
    <source>
        <dbReference type="SAM" id="MobiDB-lite"/>
    </source>
</evidence>
<sequence>MASRNHNAAAPQLHHHNRAGVPALGKTKAVPARPDALNRRPPLGDIGNLVSVRPATGNPQEQVNRPITRSFGAQLVKKAQAKAAIKNAAILPARHAPRQERKAPVKQHPPPEDIIVLSSDSEQSRAQSESSASSVRSRRKAINTLSSVLSARSKAACGIAGKPRQVVDDIDKLDVNNELAVVEYIEDIYTFYKIAQHERRPCDYIDAQLEINSKMRAILADWIIEVHHKFELMPETLYLTMYIIDQYLSLQPVLRKELQLVGVSSMLIACKYEEIWAPEVNDFILISDSAYSREQILSMEKGILNRLEWNLTVPTVYMFLVRFLKAATLGGKVEKEVNKFRRHG</sequence>
<keyword evidence="3" id="KW-0195">Cyclin</keyword>
<accession>A0A804NC22</accession>
<feature type="compositionally biased region" description="Low complexity" evidence="4">
    <location>
        <begin position="118"/>
        <end position="135"/>
    </location>
</feature>
<dbReference type="GO" id="GO:0044772">
    <property type="term" value="P:mitotic cell cycle phase transition"/>
    <property type="evidence" value="ECO:0007669"/>
    <property type="project" value="InterPro"/>
</dbReference>
<dbReference type="InterPro" id="IPR039361">
    <property type="entry name" value="Cyclin"/>
</dbReference>
<dbReference type="GO" id="GO:0051301">
    <property type="term" value="P:cell division"/>
    <property type="evidence" value="ECO:0007669"/>
    <property type="project" value="UniProtKB-KW"/>
</dbReference>
<evidence type="ECO:0000256" key="1">
    <source>
        <dbReference type="ARBA" id="ARBA00022618"/>
    </source>
</evidence>
<gene>
    <name evidence="6" type="primary">LOC100283561</name>
</gene>
<dbReference type="InterPro" id="IPR036915">
    <property type="entry name" value="Cyclin-like_sf"/>
</dbReference>
<dbReference type="Gene3D" id="1.10.472.10">
    <property type="entry name" value="Cyclin-like"/>
    <property type="match status" value="2"/>
</dbReference>
<proteinExistence type="evidence at protein level"/>
<feature type="domain" description="Cyclin-like" evidence="5">
    <location>
        <begin position="221"/>
        <end position="305"/>
    </location>
</feature>
<dbReference type="InterPro" id="IPR046965">
    <property type="entry name" value="Cyclin_A/B-like"/>
</dbReference>
<dbReference type="Pfam" id="PF00134">
    <property type="entry name" value="Cyclin_N"/>
    <property type="match status" value="1"/>
</dbReference>
<dbReference type="InterPro" id="IPR013763">
    <property type="entry name" value="Cyclin-like_dom"/>
</dbReference>
<evidence type="ECO:0000259" key="5">
    <source>
        <dbReference type="SMART" id="SM00385"/>
    </source>
</evidence>
<comment type="similarity">
    <text evidence="3">Belongs to the cyclin family.</text>
</comment>
<name>A0A804NC22_MAIZE</name>
<dbReference type="GO" id="GO:0016538">
    <property type="term" value="F:cyclin-dependent protein serine/threonine kinase regulator activity"/>
    <property type="evidence" value="ECO:0007669"/>
    <property type="project" value="InterPro"/>
</dbReference>
<evidence type="ECO:0000313" key="6">
    <source>
        <dbReference type="EnsemblPlants" id="Zm00001eb150450_P002"/>
    </source>
</evidence>
<feature type="region of interest" description="Disordered" evidence="4">
    <location>
        <begin position="1"/>
        <end position="20"/>
    </location>
</feature>
<dbReference type="FunFam" id="1.10.472.10:FF:000154">
    <property type="entry name" value="Cyclin-B1-4"/>
    <property type="match status" value="1"/>
</dbReference>
<dbReference type="PIRSF" id="PIRSF001771">
    <property type="entry name" value="Cyclin_A_B_D_E"/>
    <property type="match status" value="1"/>
</dbReference>
<reference evidence="6" key="3">
    <citation type="submission" date="2021-05" db="UniProtKB">
        <authorList>
            <consortium name="EnsemblPlants"/>
        </authorList>
    </citation>
    <scope>IDENTIFICATION</scope>
    <source>
        <strain evidence="6">cv. B73</strain>
    </source>
</reference>
<reference evidence="6" key="2">
    <citation type="submission" date="2019-07" db="EMBL/GenBank/DDBJ databases">
        <authorList>
            <person name="Seetharam A."/>
            <person name="Woodhouse M."/>
            <person name="Cannon E."/>
        </authorList>
    </citation>
    <scope>NUCLEOTIDE SEQUENCE [LARGE SCALE GENOMIC DNA]</scope>
    <source>
        <strain evidence="6">cv. B73</strain>
    </source>
</reference>
<organism evidence="6 7">
    <name type="scientific">Zea mays</name>
    <name type="common">Maize</name>
    <dbReference type="NCBI Taxonomy" id="4577"/>
    <lineage>
        <taxon>Eukaryota</taxon>
        <taxon>Viridiplantae</taxon>
        <taxon>Streptophyta</taxon>
        <taxon>Embryophyta</taxon>
        <taxon>Tracheophyta</taxon>
        <taxon>Spermatophyta</taxon>
        <taxon>Magnoliopsida</taxon>
        <taxon>Liliopsida</taxon>
        <taxon>Poales</taxon>
        <taxon>Poaceae</taxon>
        <taxon>PACMAD clade</taxon>
        <taxon>Panicoideae</taxon>
        <taxon>Andropogonodae</taxon>
        <taxon>Andropogoneae</taxon>
        <taxon>Tripsacinae</taxon>
        <taxon>Zea</taxon>
    </lineage>
</organism>
<evidence type="ECO:0000313" key="7">
    <source>
        <dbReference type="Proteomes" id="UP000007305"/>
    </source>
</evidence>
<evidence type="ECO:0000256" key="2">
    <source>
        <dbReference type="ARBA" id="ARBA00023306"/>
    </source>
</evidence>
<keyword evidence="8" id="KW-1267">Proteomics identification</keyword>
<protein>
    <recommendedName>
        <fullName evidence="5">Cyclin-like domain-containing protein</fullName>
    </recommendedName>
</protein>
<dbReference type="Proteomes" id="UP000007305">
    <property type="component" value="Chromosome 3"/>
</dbReference>
<feature type="region of interest" description="Disordered" evidence="4">
    <location>
        <begin position="96"/>
        <end position="138"/>
    </location>
</feature>
<evidence type="ECO:0007829" key="8">
    <source>
        <dbReference type="PeptideAtlas" id="A0A804NC22"/>
    </source>
</evidence>
<evidence type="ECO:0000256" key="3">
    <source>
        <dbReference type="RuleBase" id="RU000383"/>
    </source>
</evidence>
<reference evidence="7" key="1">
    <citation type="submission" date="2015-12" db="EMBL/GenBank/DDBJ databases">
        <title>Update maize B73 reference genome by single molecule sequencing technologies.</title>
        <authorList>
            <consortium name="Maize Genome Sequencing Project"/>
            <person name="Ware D."/>
        </authorList>
    </citation>
    <scope>NUCLEOTIDE SEQUENCE [LARGE SCALE GENOMIC DNA]</scope>
    <source>
        <strain evidence="7">cv. B73</strain>
    </source>
</reference>
<dbReference type="PANTHER" id="PTHR10177">
    <property type="entry name" value="CYCLINS"/>
    <property type="match status" value="1"/>
</dbReference>
<dbReference type="SMART" id="SM00385">
    <property type="entry name" value="CYCLIN"/>
    <property type="match status" value="1"/>
</dbReference>
<dbReference type="Gramene" id="Zm00001eb150450_T002">
    <property type="protein sequence ID" value="Zm00001eb150450_P002"/>
    <property type="gene ID" value="Zm00001eb150450"/>
</dbReference>
<dbReference type="OrthoDB" id="5590282at2759"/>